<proteinExistence type="predicted"/>
<gene>
    <name evidence="2" type="ORF">GBAR_LOCUS399</name>
</gene>
<dbReference type="Pfam" id="PF01842">
    <property type="entry name" value="ACT"/>
    <property type="match status" value="1"/>
</dbReference>
<dbReference type="PANTHER" id="PTHR40099:SF1">
    <property type="entry name" value="ACETOLACTATE SYNTHASE, SMALL SUBUNIT"/>
    <property type="match status" value="1"/>
</dbReference>
<sequence length="130" mass="13762">MKRIVVVANNEVGVISDITRVLADGGINVEGINTQSHGEQGTVVLTADDTDHALALLNEAGFKAVSDDTIVLRLKDEPGKLADVADSLKQAGVNIQSMHILGRDAGYTTIGLTTDDRQRAEAVIRDATII</sequence>
<comment type="caution">
    <text evidence="2">The sequence shown here is derived from an EMBL/GenBank/DDBJ whole genome shotgun (WGS) entry which is preliminary data.</text>
</comment>
<dbReference type="SUPFAM" id="SSF55021">
    <property type="entry name" value="ACT-like"/>
    <property type="match status" value="2"/>
</dbReference>
<protein>
    <recommendedName>
        <fullName evidence="1">ACT domain-containing protein</fullName>
    </recommendedName>
</protein>
<dbReference type="InterPro" id="IPR002912">
    <property type="entry name" value="ACT_dom"/>
</dbReference>
<keyword evidence="3" id="KW-1185">Reference proteome</keyword>
<dbReference type="PROSITE" id="PS51671">
    <property type="entry name" value="ACT"/>
    <property type="match status" value="1"/>
</dbReference>
<dbReference type="Proteomes" id="UP001174909">
    <property type="component" value="Unassembled WGS sequence"/>
</dbReference>
<evidence type="ECO:0000313" key="3">
    <source>
        <dbReference type="Proteomes" id="UP001174909"/>
    </source>
</evidence>
<dbReference type="AlphaFoldDB" id="A0AA35W0I8"/>
<organism evidence="2 3">
    <name type="scientific">Geodia barretti</name>
    <name type="common">Barrett's horny sponge</name>
    <dbReference type="NCBI Taxonomy" id="519541"/>
    <lineage>
        <taxon>Eukaryota</taxon>
        <taxon>Metazoa</taxon>
        <taxon>Porifera</taxon>
        <taxon>Demospongiae</taxon>
        <taxon>Heteroscleromorpha</taxon>
        <taxon>Tetractinellida</taxon>
        <taxon>Astrophorina</taxon>
        <taxon>Geodiidae</taxon>
        <taxon>Geodia</taxon>
    </lineage>
</organism>
<dbReference type="Gene3D" id="3.30.2130.10">
    <property type="entry name" value="VC0802-like"/>
    <property type="match status" value="1"/>
</dbReference>
<evidence type="ECO:0000259" key="1">
    <source>
        <dbReference type="PROSITE" id="PS51671"/>
    </source>
</evidence>
<name>A0AA35W0I8_GEOBA</name>
<dbReference type="EMBL" id="CASHTH010000053">
    <property type="protein sequence ID" value="CAI7990054.1"/>
    <property type="molecule type" value="Genomic_DNA"/>
</dbReference>
<dbReference type="InterPro" id="IPR045865">
    <property type="entry name" value="ACT-like_dom_sf"/>
</dbReference>
<feature type="domain" description="ACT" evidence="1">
    <location>
        <begin position="3"/>
        <end position="79"/>
    </location>
</feature>
<accession>A0AA35W0I8</accession>
<dbReference type="PANTHER" id="PTHR40099">
    <property type="entry name" value="ACETOLACTATE SYNTHASE, SMALL SUBUNIT"/>
    <property type="match status" value="1"/>
</dbReference>
<reference evidence="2" key="1">
    <citation type="submission" date="2023-03" db="EMBL/GenBank/DDBJ databases">
        <authorList>
            <person name="Steffen K."/>
            <person name="Cardenas P."/>
        </authorList>
    </citation>
    <scope>NUCLEOTIDE SEQUENCE</scope>
</reference>
<evidence type="ECO:0000313" key="2">
    <source>
        <dbReference type="EMBL" id="CAI7990054.1"/>
    </source>
</evidence>